<reference evidence="1 2" key="1">
    <citation type="submission" date="2021-06" db="EMBL/GenBank/DDBJ databases">
        <authorList>
            <person name="Palmer J.M."/>
        </authorList>
    </citation>
    <scope>NUCLEOTIDE SEQUENCE [LARGE SCALE GENOMIC DNA]</scope>
    <source>
        <strain evidence="1 2">XC_2019</strain>
        <tissue evidence="1">Muscle</tissue>
    </source>
</reference>
<accession>A0ABV0S8K2</accession>
<protein>
    <submittedName>
        <fullName evidence="1">Uncharacterized protein</fullName>
    </submittedName>
</protein>
<comment type="caution">
    <text evidence="1">The sequence shown here is derived from an EMBL/GenBank/DDBJ whole genome shotgun (WGS) entry which is preliminary data.</text>
</comment>
<gene>
    <name evidence="1" type="ORF">XENOCAPTIV_016079</name>
</gene>
<organism evidence="1 2">
    <name type="scientific">Xenoophorus captivus</name>
    <dbReference type="NCBI Taxonomy" id="1517983"/>
    <lineage>
        <taxon>Eukaryota</taxon>
        <taxon>Metazoa</taxon>
        <taxon>Chordata</taxon>
        <taxon>Craniata</taxon>
        <taxon>Vertebrata</taxon>
        <taxon>Euteleostomi</taxon>
        <taxon>Actinopterygii</taxon>
        <taxon>Neopterygii</taxon>
        <taxon>Teleostei</taxon>
        <taxon>Neoteleostei</taxon>
        <taxon>Acanthomorphata</taxon>
        <taxon>Ovalentaria</taxon>
        <taxon>Atherinomorphae</taxon>
        <taxon>Cyprinodontiformes</taxon>
        <taxon>Goodeidae</taxon>
        <taxon>Xenoophorus</taxon>
    </lineage>
</organism>
<dbReference type="Proteomes" id="UP001434883">
    <property type="component" value="Unassembled WGS sequence"/>
</dbReference>
<evidence type="ECO:0000313" key="1">
    <source>
        <dbReference type="EMBL" id="MEQ2216431.1"/>
    </source>
</evidence>
<evidence type="ECO:0000313" key="2">
    <source>
        <dbReference type="Proteomes" id="UP001434883"/>
    </source>
</evidence>
<dbReference type="EMBL" id="JAHRIN010070557">
    <property type="protein sequence ID" value="MEQ2216431.1"/>
    <property type="molecule type" value="Genomic_DNA"/>
</dbReference>
<name>A0ABV0S8K2_9TELE</name>
<sequence length="107" mass="11974">MFISILSNNSESKFKQLLVDNSCAVKKMTALIKKLVFDQIRRNSTENHGNILATALHWNTVAFDSTYYIVSLCEQRVQNNAIRFLVLVHQAVSCGVCETSRAGGVRP</sequence>
<proteinExistence type="predicted"/>
<keyword evidence="2" id="KW-1185">Reference proteome</keyword>